<dbReference type="Proteomes" id="UP001151760">
    <property type="component" value="Unassembled WGS sequence"/>
</dbReference>
<dbReference type="InterPro" id="IPR052343">
    <property type="entry name" value="Retrotransposon-Effector_Assoc"/>
</dbReference>
<evidence type="ECO:0000313" key="2">
    <source>
        <dbReference type="Proteomes" id="UP001151760"/>
    </source>
</evidence>
<keyword evidence="2" id="KW-1185">Reference proteome</keyword>
<dbReference type="PANTHER" id="PTHR46890">
    <property type="entry name" value="NON-LTR RETROLELEMENT REVERSE TRANSCRIPTASE-LIKE PROTEIN-RELATED"/>
    <property type="match status" value="1"/>
</dbReference>
<accession>A0ABQ5FJH7</accession>
<evidence type="ECO:0008006" key="3">
    <source>
        <dbReference type="Google" id="ProtNLM"/>
    </source>
</evidence>
<dbReference type="EMBL" id="BQNB010017467">
    <property type="protein sequence ID" value="GJT63516.1"/>
    <property type="molecule type" value="Genomic_DNA"/>
</dbReference>
<comment type="caution">
    <text evidence="1">The sequence shown here is derived from an EMBL/GenBank/DDBJ whole genome shotgun (WGS) entry which is preliminary data.</text>
</comment>
<reference evidence="1" key="1">
    <citation type="journal article" date="2022" name="Int. J. Mol. Sci.">
        <title>Draft Genome of Tanacetum Coccineum: Genomic Comparison of Closely Related Tanacetum-Family Plants.</title>
        <authorList>
            <person name="Yamashiro T."/>
            <person name="Shiraishi A."/>
            <person name="Nakayama K."/>
            <person name="Satake H."/>
        </authorList>
    </citation>
    <scope>NUCLEOTIDE SEQUENCE</scope>
</reference>
<evidence type="ECO:0000313" key="1">
    <source>
        <dbReference type="EMBL" id="GJT63516.1"/>
    </source>
</evidence>
<dbReference type="PANTHER" id="PTHR46890:SF48">
    <property type="entry name" value="RNA-DIRECTED DNA POLYMERASE"/>
    <property type="match status" value="1"/>
</dbReference>
<reference evidence="1" key="2">
    <citation type="submission" date="2022-01" db="EMBL/GenBank/DDBJ databases">
        <authorList>
            <person name="Yamashiro T."/>
            <person name="Shiraishi A."/>
            <person name="Satake H."/>
            <person name="Nakayama K."/>
        </authorList>
    </citation>
    <scope>NUCLEOTIDE SEQUENCE</scope>
</reference>
<proteinExistence type="predicted"/>
<gene>
    <name evidence="1" type="ORF">Tco_1007049</name>
</gene>
<organism evidence="1 2">
    <name type="scientific">Tanacetum coccineum</name>
    <dbReference type="NCBI Taxonomy" id="301880"/>
    <lineage>
        <taxon>Eukaryota</taxon>
        <taxon>Viridiplantae</taxon>
        <taxon>Streptophyta</taxon>
        <taxon>Embryophyta</taxon>
        <taxon>Tracheophyta</taxon>
        <taxon>Spermatophyta</taxon>
        <taxon>Magnoliopsida</taxon>
        <taxon>eudicotyledons</taxon>
        <taxon>Gunneridae</taxon>
        <taxon>Pentapetalae</taxon>
        <taxon>asterids</taxon>
        <taxon>campanulids</taxon>
        <taxon>Asterales</taxon>
        <taxon>Asteraceae</taxon>
        <taxon>Asteroideae</taxon>
        <taxon>Anthemideae</taxon>
        <taxon>Anthemidinae</taxon>
        <taxon>Tanacetum</taxon>
    </lineage>
</organism>
<name>A0ABQ5FJH7_9ASTR</name>
<protein>
    <recommendedName>
        <fullName evidence="3">RNA-directed DNA polymerase, eukaryota, reverse transcriptase zinc-binding domain protein</fullName>
    </recommendedName>
</protein>
<feature type="non-terminal residue" evidence="1">
    <location>
        <position position="1"/>
    </location>
</feature>
<sequence length="269" mass="30433">LEGKLMEDQFVNHFKKFLGAGHVTNDFINFEGVFDTKLNNEEAMEMVKEITHEIENAIFNIGHNKALGPDGYTSTFFKKAWKIVGNDVCIAIKEFFTTEKLLAEMNATIISLIPKISTPKKLVNLNQSAFIQGRVIQDNILITQELLKGYDRKSRPSRCCMKIDIAKDFHEKMVKWIMVCVSTAKFSICLNEIRLSVREPLSGGLRGKPLSGGHRGKEDQLSAKHQLVVKGLSEYKTSESNIKRIQVKDIVKEVEDHLKKYSSDGIDIS</sequence>